<dbReference type="STRING" id="49451.A0A1J6IES6"/>
<dbReference type="InterPro" id="IPR036691">
    <property type="entry name" value="Endo/exonu/phosph_ase_sf"/>
</dbReference>
<evidence type="ECO:0000313" key="4">
    <source>
        <dbReference type="Proteomes" id="UP000187609"/>
    </source>
</evidence>
<name>A0A1J6IES6_NICAT</name>
<dbReference type="Proteomes" id="UP000187609">
    <property type="component" value="Unassembled WGS sequence"/>
</dbReference>
<accession>A0A1J6IES6</accession>
<dbReference type="InterPro" id="IPR002156">
    <property type="entry name" value="RNaseH_domain"/>
</dbReference>
<dbReference type="PANTHER" id="PTHR35218:SF8">
    <property type="entry name" value="ENDONUCLEASE_EXONUCLEASE_PHOSPHATASE"/>
    <property type="match status" value="1"/>
</dbReference>
<gene>
    <name evidence="3" type="ORF">A4A49_62516</name>
</gene>
<organism evidence="3 4">
    <name type="scientific">Nicotiana attenuata</name>
    <name type="common">Coyote tobacco</name>
    <dbReference type="NCBI Taxonomy" id="49451"/>
    <lineage>
        <taxon>Eukaryota</taxon>
        <taxon>Viridiplantae</taxon>
        <taxon>Streptophyta</taxon>
        <taxon>Embryophyta</taxon>
        <taxon>Tracheophyta</taxon>
        <taxon>Spermatophyta</taxon>
        <taxon>Magnoliopsida</taxon>
        <taxon>eudicotyledons</taxon>
        <taxon>Gunneridae</taxon>
        <taxon>Pentapetalae</taxon>
        <taxon>asterids</taxon>
        <taxon>lamiids</taxon>
        <taxon>Solanales</taxon>
        <taxon>Solanaceae</taxon>
        <taxon>Nicotianoideae</taxon>
        <taxon>Nicotianeae</taxon>
        <taxon>Nicotiana</taxon>
    </lineage>
</organism>
<protein>
    <recommendedName>
        <fullName evidence="2">RNase H type-1 domain-containing protein</fullName>
    </recommendedName>
</protein>
<dbReference type="SUPFAM" id="SSF56219">
    <property type="entry name" value="DNase I-like"/>
    <property type="match status" value="1"/>
</dbReference>
<feature type="compositionally biased region" description="Basic and acidic residues" evidence="1">
    <location>
        <begin position="55"/>
        <end position="69"/>
    </location>
</feature>
<dbReference type="Gene3D" id="3.60.10.10">
    <property type="entry name" value="Endonuclease/exonuclease/phosphatase"/>
    <property type="match status" value="1"/>
</dbReference>
<dbReference type="InterPro" id="IPR044730">
    <property type="entry name" value="RNase_H-like_dom_plant"/>
</dbReference>
<comment type="caution">
    <text evidence="3">The sequence shown here is derived from an EMBL/GenBank/DDBJ whole genome shotgun (WGS) entry which is preliminary data.</text>
</comment>
<dbReference type="CDD" id="cd06222">
    <property type="entry name" value="RNase_H_like"/>
    <property type="match status" value="1"/>
</dbReference>
<dbReference type="InterPro" id="IPR005135">
    <property type="entry name" value="Endo/exonuclease/phosphatase"/>
</dbReference>
<evidence type="ECO:0000259" key="2">
    <source>
        <dbReference type="PROSITE" id="PS50879"/>
    </source>
</evidence>
<feature type="non-terminal residue" evidence="3">
    <location>
        <position position="537"/>
    </location>
</feature>
<dbReference type="GO" id="GO:0004523">
    <property type="term" value="F:RNA-DNA hybrid ribonuclease activity"/>
    <property type="evidence" value="ECO:0007669"/>
    <property type="project" value="InterPro"/>
</dbReference>
<sequence>NPSDLHYKAHTTRPCSPILVGMGSHGPCFEHKPTTRGEGSYSPNRRSILPSTDCNGRDATRPKQCHDSPMDESPTAPPHENESRSTPISMELPCMAPTAHVQHVQPQPSHVPHAVVLVPTMFTHYWMQPESMRNSHSPTSSHERGVSSRNISMNMIIWNCRGVNSTEFRRAFRAMLDYHRPSIVALLETKMEDHHVLVQDFGYSSLIQMPANGNSGGIVLMWNNEDTMVDQIGGTDQEIHAMVKVRNSTKNWLCSIIYASNLLEERSILWHNLKIVTSNYKGPWLVAGDFNEVTRASEKLGGLPINYNRVSKFLDCMNLCGLVDLGFKGPRFTWTNKSKNCKNIIMERLDRCIANTEWLELFQEANVKHLTRSHSDHCPIKLDFFKSFPTNSNIFRIETICLKPPKKTILVKWEPPNPSFYKLGSCVGNPGVGGIGGVFRDDRGRWVLGFNMGFDHATNIYMEILALLHGVKLALTKKLSPLVIETDCLKLLNLLKSNNCLYQNLIDDCRYLLRKASDPQLKHVFREANGVANLLAK</sequence>
<dbReference type="Gene3D" id="3.30.420.10">
    <property type="entry name" value="Ribonuclease H-like superfamily/Ribonuclease H"/>
    <property type="match status" value="1"/>
</dbReference>
<dbReference type="OMA" id="CIANTEW"/>
<reference evidence="3" key="1">
    <citation type="submission" date="2016-11" db="EMBL/GenBank/DDBJ databases">
        <title>The genome of Nicotiana attenuata.</title>
        <authorList>
            <person name="Xu S."/>
            <person name="Brockmoeller T."/>
            <person name="Gaquerel E."/>
            <person name="Navarro A."/>
            <person name="Kuhl H."/>
            <person name="Gase K."/>
            <person name="Ling Z."/>
            <person name="Zhou W."/>
            <person name="Kreitzer C."/>
            <person name="Stanke M."/>
            <person name="Tang H."/>
            <person name="Lyons E."/>
            <person name="Pandey P."/>
            <person name="Pandey S.P."/>
            <person name="Timmermann B."/>
            <person name="Baldwin I.T."/>
        </authorList>
    </citation>
    <scope>NUCLEOTIDE SEQUENCE [LARGE SCALE GENOMIC DNA]</scope>
    <source>
        <strain evidence="3">UT</strain>
    </source>
</reference>
<evidence type="ECO:0000313" key="3">
    <source>
        <dbReference type="EMBL" id="OIS97442.1"/>
    </source>
</evidence>
<dbReference type="PANTHER" id="PTHR35218">
    <property type="entry name" value="RNASE H DOMAIN-CONTAINING PROTEIN"/>
    <property type="match status" value="1"/>
</dbReference>
<keyword evidence="4" id="KW-1185">Reference proteome</keyword>
<feature type="compositionally biased region" description="Polar residues" evidence="1">
    <location>
        <begin position="41"/>
        <end position="54"/>
    </location>
</feature>
<proteinExistence type="predicted"/>
<feature type="non-terminal residue" evidence="3">
    <location>
        <position position="1"/>
    </location>
</feature>
<dbReference type="Pfam" id="PF03372">
    <property type="entry name" value="Exo_endo_phos"/>
    <property type="match status" value="1"/>
</dbReference>
<dbReference type="InterPro" id="IPR036397">
    <property type="entry name" value="RNaseH_sf"/>
</dbReference>
<dbReference type="Pfam" id="PF13456">
    <property type="entry name" value="RVT_3"/>
    <property type="match status" value="1"/>
</dbReference>
<dbReference type="SMR" id="A0A1J6IES6"/>
<dbReference type="EMBL" id="MJEQ01037192">
    <property type="protein sequence ID" value="OIS97442.1"/>
    <property type="molecule type" value="Genomic_DNA"/>
</dbReference>
<dbReference type="Gramene" id="OIS97442">
    <property type="protein sequence ID" value="OIS97442"/>
    <property type="gene ID" value="A4A49_62516"/>
</dbReference>
<dbReference type="InterPro" id="IPR012337">
    <property type="entry name" value="RNaseH-like_sf"/>
</dbReference>
<dbReference type="AlphaFoldDB" id="A0A1J6IES6"/>
<evidence type="ECO:0000256" key="1">
    <source>
        <dbReference type="SAM" id="MobiDB-lite"/>
    </source>
</evidence>
<feature type="domain" description="RNase H type-1" evidence="2">
    <location>
        <begin position="414"/>
        <end position="537"/>
    </location>
</feature>
<dbReference type="GO" id="GO:0003676">
    <property type="term" value="F:nucleic acid binding"/>
    <property type="evidence" value="ECO:0007669"/>
    <property type="project" value="InterPro"/>
</dbReference>
<feature type="region of interest" description="Disordered" evidence="1">
    <location>
        <begin position="29"/>
        <end position="86"/>
    </location>
</feature>
<dbReference type="PROSITE" id="PS50879">
    <property type="entry name" value="RNASE_H_1"/>
    <property type="match status" value="1"/>
</dbReference>
<dbReference type="SUPFAM" id="SSF53098">
    <property type="entry name" value="Ribonuclease H-like"/>
    <property type="match status" value="1"/>
</dbReference>